<dbReference type="RefSeq" id="XP_022301342.1">
    <property type="nucleotide sequence ID" value="XM_022445634.1"/>
</dbReference>
<evidence type="ECO:0000313" key="2">
    <source>
        <dbReference type="Proteomes" id="UP000694844"/>
    </source>
</evidence>
<dbReference type="Proteomes" id="UP000694844">
    <property type="component" value="Chromosome 8"/>
</dbReference>
<protein>
    <submittedName>
        <fullName evidence="3">Uncharacterized protein LOC111109495 isoform X3</fullName>
    </submittedName>
</protein>
<name>A0A8B8BD62_CRAVI</name>
<sequence>MGSPFSKQQEVNHGESPEELKQKNAILKEKLAIAEGQIEKSEISKKNRVPLDRPWKEVTDDVFSEEEIVLRNRHSLESIEVTRGNTATHPLTTSSTANSAKRRPTAPTFTTHRLYAYFPSNRINRGLFLMAVSTRTIFPGYKWWRYPKGKFTRGCSIYFVAVGSWTQQPASSPTFPYIPRHSEQHPDQRINGGQTTPASRRRPSIN</sequence>
<feature type="region of interest" description="Disordered" evidence="1">
    <location>
        <begin position="173"/>
        <end position="206"/>
    </location>
</feature>
<accession>A0A8B8BD62</accession>
<dbReference type="AlphaFoldDB" id="A0A8B8BD62"/>
<gene>
    <name evidence="3" type="primary">LOC111109495</name>
</gene>
<dbReference type="OrthoDB" id="25620at2759"/>
<proteinExistence type="predicted"/>
<reference evidence="3" key="1">
    <citation type="submission" date="2025-08" db="UniProtKB">
        <authorList>
            <consortium name="RefSeq"/>
        </authorList>
    </citation>
    <scope>IDENTIFICATION</scope>
    <source>
        <tissue evidence="3">Whole sample</tissue>
    </source>
</reference>
<dbReference type="GeneID" id="111109495"/>
<feature type="region of interest" description="Disordered" evidence="1">
    <location>
        <begin position="1"/>
        <end position="23"/>
    </location>
</feature>
<feature type="compositionally biased region" description="Basic and acidic residues" evidence="1">
    <location>
        <begin position="10"/>
        <end position="23"/>
    </location>
</feature>
<evidence type="ECO:0000313" key="3">
    <source>
        <dbReference type="RefSeq" id="XP_022301342.1"/>
    </source>
</evidence>
<organism evidence="2 3">
    <name type="scientific">Crassostrea virginica</name>
    <name type="common">Eastern oyster</name>
    <dbReference type="NCBI Taxonomy" id="6565"/>
    <lineage>
        <taxon>Eukaryota</taxon>
        <taxon>Metazoa</taxon>
        <taxon>Spiralia</taxon>
        <taxon>Lophotrochozoa</taxon>
        <taxon>Mollusca</taxon>
        <taxon>Bivalvia</taxon>
        <taxon>Autobranchia</taxon>
        <taxon>Pteriomorphia</taxon>
        <taxon>Ostreida</taxon>
        <taxon>Ostreoidea</taxon>
        <taxon>Ostreidae</taxon>
        <taxon>Crassostrea</taxon>
    </lineage>
</organism>
<keyword evidence="2" id="KW-1185">Reference proteome</keyword>
<evidence type="ECO:0000256" key="1">
    <source>
        <dbReference type="SAM" id="MobiDB-lite"/>
    </source>
</evidence>